<dbReference type="InterPro" id="IPR033900">
    <property type="entry name" value="Gram_neg_porin_domain"/>
</dbReference>
<dbReference type="GO" id="GO:0046930">
    <property type="term" value="C:pore complex"/>
    <property type="evidence" value="ECO:0007669"/>
    <property type="project" value="UniProtKB-KW"/>
</dbReference>
<dbReference type="Pfam" id="PF13609">
    <property type="entry name" value="Porin_4"/>
    <property type="match status" value="1"/>
</dbReference>
<evidence type="ECO:0000256" key="4">
    <source>
        <dbReference type="ARBA" id="ARBA00022452"/>
    </source>
</evidence>
<keyword evidence="7" id="KW-0406">Ion transport</keyword>
<gene>
    <name evidence="12" type="ORF">UFOVP257_251</name>
</gene>
<keyword evidence="10" id="KW-0998">Cell outer membrane</keyword>
<evidence type="ECO:0000256" key="2">
    <source>
        <dbReference type="ARBA" id="ARBA00011233"/>
    </source>
</evidence>
<evidence type="ECO:0000256" key="6">
    <source>
        <dbReference type="ARBA" id="ARBA00022729"/>
    </source>
</evidence>
<keyword evidence="3" id="KW-0813">Transport</keyword>
<dbReference type="GO" id="GO:0034220">
    <property type="term" value="P:monoatomic ion transmembrane transport"/>
    <property type="evidence" value="ECO:0007669"/>
    <property type="project" value="InterPro"/>
</dbReference>
<evidence type="ECO:0000256" key="7">
    <source>
        <dbReference type="ARBA" id="ARBA00023065"/>
    </source>
</evidence>
<keyword evidence="6" id="KW-0732">Signal</keyword>
<dbReference type="InterPro" id="IPR050298">
    <property type="entry name" value="Gram-neg_bact_OMP"/>
</dbReference>
<protein>
    <submittedName>
        <fullName evidence="12">OmpC Outer membrane protein (Porin)</fullName>
    </submittedName>
</protein>
<organism evidence="12">
    <name type="scientific">uncultured Caudovirales phage</name>
    <dbReference type="NCBI Taxonomy" id="2100421"/>
    <lineage>
        <taxon>Viruses</taxon>
        <taxon>Duplodnaviria</taxon>
        <taxon>Heunggongvirae</taxon>
        <taxon>Uroviricota</taxon>
        <taxon>Caudoviricetes</taxon>
        <taxon>Peduoviridae</taxon>
        <taxon>Maltschvirus</taxon>
        <taxon>Maltschvirus maltsch</taxon>
    </lineage>
</organism>
<dbReference type="SUPFAM" id="SSF56935">
    <property type="entry name" value="Porins"/>
    <property type="match status" value="1"/>
</dbReference>
<proteinExistence type="predicted"/>
<dbReference type="PANTHER" id="PTHR34501">
    <property type="entry name" value="PROTEIN YDDL-RELATED"/>
    <property type="match status" value="1"/>
</dbReference>
<comment type="subcellular location">
    <subcellularLocation>
        <location evidence="1">Membrane</location>
        <topology evidence="1">Multi-pass membrane protein</topology>
    </subcellularLocation>
</comment>
<evidence type="ECO:0000256" key="10">
    <source>
        <dbReference type="ARBA" id="ARBA00023237"/>
    </source>
</evidence>
<keyword evidence="5" id="KW-0812">Transmembrane</keyword>
<dbReference type="CDD" id="cd00342">
    <property type="entry name" value="gram_neg_porins"/>
    <property type="match status" value="1"/>
</dbReference>
<dbReference type="PRINTS" id="PR00182">
    <property type="entry name" value="ECOLNEIPORIN"/>
</dbReference>
<comment type="subunit">
    <text evidence="2">Homotrimer.</text>
</comment>
<evidence type="ECO:0000256" key="5">
    <source>
        <dbReference type="ARBA" id="ARBA00022692"/>
    </source>
</evidence>
<dbReference type="PANTHER" id="PTHR34501:SF9">
    <property type="entry name" value="MAJOR OUTER MEMBRANE PROTEIN P.IA"/>
    <property type="match status" value="1"/>
</dbReference>
<evidence type="ECO:0000313" key="12">
    <source>
        <dbReference type="EMBL" id="CAB4133529.1"/>
    </source>
</evidence>
<name>A0A6J5LP82_9CAUD</name>
<dbReference type="EMBL" id="LR796274">
    <property type="protein sequence ID" value="CAB4133529.1"/>
    <property type="molecule type" value="Genomic_DNA"/>
</dbReference>
<accession>A0A6J5LP82</accession>
<evidence type="ECO:0000259" key="11">
    <source>
        <dbReference type="Pfam" id="PF13609"/>
    </source>
</evidence>
<evidence type="ECO:0000256" key="3">
    <source>
        <dbReference type="ARBA" id="ARBA00022448"/>
    </source>
</evidence>
<evidence type="ECO:0000256" key="1">
    <source>
        <dbReference type="ARBA" id="ARBA00004141"/>
    </source>
</evidence>
<dbReference type="InterPro" id="IPR023614">
    <property type="entry name" value="Porin_dom_sf"/>
</dbReference>
<dbReference type="Gene3D" id="2.40.160.10">
    <property type="entry name" value="Porin"/>
    <property type="match status" value="1"/>
</dbReference>
<sequence>MVLVQLATGASVFDREANVALAGSFGQVQFGRGKNFLYNVLDEFDSRSNWNFGGLKPIARYAGFYSGSGVSRFDNMVRYSSPSFGGITVDGSYSFGNQLNDTTSKSSYNVGGRYTAGPIDVAYTHEEVRLSNSNVDEKIDLVAAKYNVTDALTVNVGYAITDNPNTLTAYRASSTKADGKTDARTWFAGAKYKVTDRVSVNGGYYNVQDRVTAGKDDVTMYAVGAVYAFSKRTEIFADYVVANRGSSAAAPFTVYDRWVPDGGGSNFGDSALSQHAFAVGIQHKF</sequence>
<dbReference type="GO" id="GO:0015288">
    <property type="term" value="F:porin activity"/>
    <property type="evidence" value="ECO:0007669"/>
    <property type="project" value="UniProtKB-KW"/>
</dbReference>
<dbReference type="InterPro" id="IPR001702">
    <property type="entry name" value="Porin_Gram-ve"/>
</dbReference>
<keyword evidence="8" id="KW-0626">Porin</keyword>
<reference evidence="12" key="1">
    <citation type="submission" date="2020-04" db="EMBL/GenBank/DDBJ databases">
        <authorList>
            <person name="Chiriac C."/>
            <person name="Salcher M."/>
            <person name="Ghai R."/>
            <person name="Kavagutti S V."/>
        </authorList>
    </citation>
    <scope>NUCLEOTIDE SEQUENCE</scope>
</reference>
<evidence type="ECO:0000256" key="8">
    <source>
        <dbReference type="ARBA" id="ARBA00023114"/>
    </source>
</evidence>
<evidence type="ECO:0000256" key="9">
    <source>
        <dbReference type="ARBA" id="ARBA00023136"/>
    </source>
</evidence>
<feature type="domain" description="Porin" evidence="11">
    <location>
        <begin position="10"/>
        <end position="240"/>
    </location>
</feature>
<keyword evidence="9" id="KW-0472">Membrane</keyword>
<keyword evidence="4" id="KW-1134">Transmembrane beta strand</keyword>